<feature type="compositionally biased region" description="Acidic residues" evidence="1">
    <location>
        <begin position="241"/>
        <end position="256"/>
    </location>
</feature>
<dbReference type="EMBL" id="QJNU01000336">
    <property type="protein sequence ID" value="RYP01980.1"/>
    <property type="molecule type" value="Genomic_DNA"/>
</dbReference>
<name>A0A4Q4T9H1_9PEZI</name>
<accession>A0A4Q4T9H1</accession>
<dbReference type="OrthoDB" id="3434333at2759"/>
<feature type="signal peptide" evidence="2">
    <location>
        <begin position="1"/>
        <end position="19"/>
    </location>
</feature>
<comment type="caution">
    <text evidence="3">The sequence shown here is derived from an EMBL/GenBank/DDBJ whole genome shotgun (WGS) entry which is preliminary data.</text>
</comment>
<gene>
    <name evidence="3" type="ORF">DL764_006013</name>
</gene>
<dbReference type="AlphaFoldDB" id="A0A4Q4T9H1"/>
<feature type="region of interest" description="Disordered" evidence="1">
    <location>
        <begin position="235"/>
        <end position="256"/>
    </location>
</feature>
<evidence type="ECO:0000256" key="1">
    <source>
        <dbReference type="SAM" id="MobiDB-lite"/>
    </source>
</evidence>
<keyword evidence="4" id="KW-1185">Reference proteome</keyword>
<protein>
    <recommendedName>
        <fullName evidence="5">Autophagy-related protein 27</fullName>
    </recommendedName>
</protein>
<keyword evidence="2" id="KW-0732">Signal</keyword>
<evidence type="ECO:0000313" key="3">
    <source>
        <dbReference type="EMBL" id="RYP01980.1"/>
    </source>
</evidence>
<evidence type="ECO:0000256" key="2">
    <source>
        <dbReference type="SAM" id="SignalP"/>
    </source>
</evidence>
<evidence type="ECO:0000313" key="4">
    <source>
        <dbReference type="Proteomes" id="UP000293360"/>
    </source>
</evidence>
<evidence type="ECO:0008006" key="5">
    <source>
        <dbReference type="Google" id="ProtNLM"/>
    </source>
</evidence>
<reference evidence="3 4" key="1">
    <citation type="submission" date="2018-06" db="EMBL/GenBank/DDBJ databases">
        <title>Complete Genomes of Monosporascus.</title>
        <authorList>
            <person name="Robinson A.J."/>
            <person name="Natvig D.O."/>
        </authorList>
    </citation>
    <scope>NUCLEOTIDE SEQUENCE [LARGE SCALE GENOMIC DNA]</scope>
    <source>
        <strain evidence="3 4">CBS 110550</strain>
    </source>
</reference>
<dbReference type="Proteomes" id="UP000293360">
    <property type="component" value="Unassembled WGS sequence"/>
</dbReference>
<organism evidence="3 4">
    <name type="scientific">Monosporascus ibericus</name>
    <dbReference type="NCBI Taxonomy" id="155417"/>
    <lineage>
        <taxon>Eukaryota</taxon>
        <taxon>Fungi</taxon>
        <taxon>Dikarya</taxon>
        <taxon>Ascomycota</taxon>
        <taxon>Pezizomycotina</taxon>
        <taxon>Sordariomycetes</taxon>
        <taxon>Xylariomycetidae</taxon>
        <taxon>Xylariales</taxon>
        <taxon>Xylariales incertae sedis</taxon>
        <taxon>Monosporascus</taxon>
    </lineage>
</organism>
<feature type="chain" id="PRO_5020183938" description="Autophagy-related protein 27" evidence="2">
    <location>
        <begin position="20"/>
        <end position="256"/>
    </location>
</feature>
<sequence length="256" mass="28267">MKFPLPTAVALFCAATSLAIPQANRFDNGLAARDTEGLDLSGINIEDIEIDYDPADFDTILTSRATIRCSNDGLIKRVKKEYNGKCHPSNSKGKLSAHNCKNKQGKSYLCVQSGKATCYVLSTESASGLSLSMFRELANSTATGAEISNSRDSVRHHIFNYSMRDKETGKTGRSIAFVIYQTERHGPQNGYRFCLVHEGYYIASPEREEGAPEDEIDVIEKDIPQGHEEMVILGEPTVWDSDVEGDDEEDEGEDVE</sequence>
<proteinExistence type="predicted"/>